<evidence type="ECO:0000256" key="4">
    <source>
        <dbReference type="ARBA" id="ARBA00022553"/>
    </source>
</evidence>
<feature type="domain" description="PTS EIIA type-4" evidence="9">
    <location>
        <begin position="1"/>
        <end position="122"/>
    </location>
</feature>
<gene>
    <name evidence="10" type="ORF">EDC37_1245</name>
</gene>
<evidence type="ECO:0000256" key="8">
    <source>
        <dbReference type="ARBA" id="ARBA00022777"/>
    </source>
</evidence>
<dbReference type="GO" id="GO:0009401">
    <property type="term" value="P:phosphoenolpyruvate-dependent sugar phosphotransferase system"/>
    <property type="evidence" value="ECO:0007669"/>
    <property type="project" value="UniProtKB-KW"/>
</dbReference>
<dbReference type="Pfam" id="PF03610">
    <property type="entry name" value="EIIA-man"/>
    <property type="match status" value="1"/>
</dbReference>
<dbReference type="PROSITE" id="PS51096">
    <property type="entry name" value="PTS_EIIA_TYPE_4"/>
    <property type="match status" value="1"/>
</dbReference>
<keyword evidence="3" id="KW-0963">Cytoplasm</keyword>
<evidence type="ECO:0000256" key="3">
    <source>
        <dbReference type="ARBA" id="ARBA00022490"/>
    </source>
</evidence>
<dbReference type="InterPro" id="IPR036662">
    <property type="entry name" value="PTS_EIIA_man-typ_sf"/>
</dbReference>
<keyword evidence="4" id="KW-0597">Phosphoprotein</keyword>
<dbReference type="EMBL" id="SMAA01000024">
    <property type="protein sequence ID" value="TCS76159.1"/>
    <property type="molecule type" value="Genomic_DNA"/>
</dbReference>
<comment type="subcellular location">
    <subcellularLocation>
        <location evidence="1">Cytoplasm</location>
    </subcellularLocation>
</comment>
<protein>
    <submittedName>
        <fullName evidence="10">PTS system mannose-specific IIA component</fullName>
    </submittedName>
</protein>
<dbReference type="Gene3D" id="3.40.50.510">
    <property type="entry name" value="Phosphotransferase system, mannose-type IIA component"/>
    <property type="match status" value="1"/>
</dbReference>
<organism evidence="10 11">
    <name type="scientific">Pectinatus cerevisiiphilus</name>
    <dbReference type="NCBI Taxonomy" id="86956"/>
    <lineage>
        <taxon>Bacteria</taxon>
        <taxon>Bacillati</taxon>
        <taxon>Bacillota</taxon>
        <taxon>Negativicutes</taxon>
        <taxon>Selenomonadales</taxon>
        <taxon>Selenomonadaceae</taxon>
        <taxon>Pectinatus</taxon>
    </lineage>
</organism>
<dbReference type="PANTHER" id="PTHR33799:SF1">
    <property type="entry name" value="PTS SYSTEM MANNOSE-SPECIFIC EIIAB COMPONENT-RELATED"/>
    <property type="match status" value="1"/>
</dbReference>
<reference evidence="10 11" key="1">
    <citation type="submission" date="2019-03" db="EMBL/GenBank/DDBJ databases">
        <title>Genomic Encyclopedia of Type Strains, Phase IV (KMG-IV): sequencing the most valuable type-strain genomes for metagenomic binning, comparative biology and taxonomic classification.</title>
        <authorList>
            <person name="Goeker M."/>
        </authorList>
    </citation>
    <scope>NUCLEOTIDE SEQUENCE [LARGE SCALE GENOMIC DNA]</scope>
    <source>
        <strain evidence="10 11">DSM 20467</strain>
    </source>
</reference>
<dbReference type="NCBIfam" id="TIGR00824">
    <property type="entry name" value="EIIA-man"/>
    <property type="match status" value="1"/>
</dbReference>
<keyword evidence="8" id="KW-0418">Kinase</keyword>
<dbReference type="RefSeq" id="WP_132551443.1">
    <property type="nucleotide sequence ID" value="NZ_SMAA01000024.1"/>
</dbReference>
<dbReference type="GO" id="GO:0005737">
    <property type="term" value="C:cytoplasm"/>
    <property type="evidence" value="ECO:0007669"/>
    <property type="project" value="UniProtKB-SubCell"/>
</dbReference>
<dbReference type="AlphaFoldDB" id="A0A4R3K246"/>
<accession>A0A4R3K246</accession>
<evidence type="ECO:0000313" key="11">
    <source>
        <dbReference type="Proteomes" id="UP000295188"/>
    </source>
</evidence>
<evidence type="ECO:0000256" key="6">
    <source>
        <dbReference type="ARBA" id="ARBA00022679"/>
    </source>
</evidence>
<keyword evidence="6" id="KW-0808">Transferase</keyword>
<evidence type="ECO:0000313" key="10">
    <source>
        <dbReference type="EMBL" id="TCS76159.1"/>
    </source>
</evidence>
<dbReference type="OrthoDB" id="9799827at2"/>
<evidence type="ECO:0000256" key="7">
    <source>
        <dbReference type="ARBA" id="ARBA00022683"/>
    </source>
</evidence>
<proteinExistence type="predicted"/>
<evidence type="ECO:0000259" key="9">
    <source>
        <dbReference type="PROSITE" id="PS51096"/>
    </source>
</evidence>
<dbReference type="GO" id="GO:0016020">
    <property type="term" value="C:membrane"/>
    <property type="evidence" value="ECO:0007669"/>
    <property type="project" value="InterPro"/>
</dbReference>
<dbReference type="GO" id="GO:0016773">
    <property type="term" value="F:phosphotransferase activity, alcohol group as acceptor"/>
    <property type="evidence" value="ECO:0007669"/>
    <property type="project" value="InterPro"/>
</dbReference>
<keyword evidence="7" id="KW-0598">Phosphotransferase system</keyword>
<sequence length="137" mass="15134">MKIILASHGQLAKELINSAEMICGKQEEVSIIEFIPGEDLCKLKQKFSECMDDSAESLIITDVFGGTPYNVAAGIALQNEHCLTIAGASLPMLLDVFMLRCEENISIQELANRILSNSTQYVRSCQELSYLSESEEL</sequence>
<comment type="caution">
    <text evidence="10">The sequence shown here is derived from an EMBL/GenBank/DDBJ whole genome shotgun (WGS) entry which is preliminary data.</text>
</comment>
<dbReference type="Proteomes" id="UP000295188">
    <property type="component" value="Unassembled WGS sequence"/>
</dbReference>
<evidence type="ECO:0000256" key="1">
    <source>
        <dbReference type="ARBA" id="ARBA00004496"/>
    </source>
</evidence>
<keyword evidence="11" id="KW-1185">Reference proteome</keyword>
<keyword evidence="5" id="KW-0762">Sugar transport</keyword>
<dbReference type="CDD" id="cd00006">
    <property type="entry name" value="PTS_IIA_man"/>
    <property type="match status" value="1"/>
</dbReference>
<dbReference type="InterPro" id="IPR004701">
    <property type="entry name" value="PTS_EIIA_man-typ"/>
</dbReference>
<keyword evidence="2" id="KW-0813">Transport</keyword>
<dbReference type="InterPro" id="IPR013789">
    <property type="entry name" value="PTS_EIIA_man"/>
</dbReference>
<evidence type="ECO:0000256" key="2">
    <source>
        <dbReference type="ARBA" id="ARBA00022448"/>
    </source>
</evidence>
<dbReference type="InterPro" id="IPR051471">
    <property type="entry name" value="Bacterial_PTS_sugar_comp"/>
</dbReference>
<dbReference type="SUPFAM" id="SSF53062">
    <property type="entry name" value="PTS system fructose IIA component-like"/>
    <property type="match status" value="1"/>
</dbReference>
<dbReference type="GO" id="GO:0016301">
    <property type="term" value="F:kinase activity"/>
    <property type="evidence" value="ECO:0007669"/>
    <property type="project" value="UniProtKB-KW"/>
</dbReference>
<evidence type="ECO:0000256" key="5">
    <source>
        <dbReference type="ARBA" id="ARBA00022597"/>
    </source>
</evidence>
<dbReference type="PANTHER" id="PTHR33799">
    <property type="entry name" value="PTS PERMEASE-RELATED-RELATED"/>
    <property type="match status" value="1"/>
</dbReference>
<dbReference type="InterPro" id="IPR033887">
    <property type="entry name" value="PTS_IIA_man"/>
</dbReference>
<name>A0A4R3K246_9FIRM</name>